<dbReference type="PANTHER" id="PTHR34141:SF1">
    <property type="match status" value="1"/>
</dbReference>
<keyword evidence="2" id="KW-1185">Reference proteome</keyword>
<organism evidence="1 2">
    <name type="scientific">Dictyocaulus viviparus</name>
    <name type="common">Bovine lungworm</name>
    <dbReference type="NCBI Taxonomy" id="29172"/>
    <lineage>
        <taxon>Eukaryota</taxon>
        <taxon>Metazoa</taxon>
        <taxon>Ecdysozoa</taxon>
        <taxon>Nematoda</taxon>
        <taxon>Chromadorea</taxon>
        <taxon>Rhabditida</taxon>
        <taxon>Rhabditina</taxon>
        <taxon>Rhabditomorpha</taxon>
        <taxon>Strongyloidea</taxon>
        <taxon>Metastrongylidae</taxon>
        <taxon>Dictyocaulus</taxon>
    </lineage>
</organism>
<accession>A0A0D8XB69</accession>
<gene>
    <name evidence="1" type="ORF">DICVIV_14402</name>
</gene>
<protein>
    <submittedName>
        <fullName evidence="1">Uncharacterized protein</fullName>
    </submittedName>
</protein>
<dbReference type="Proteomes" id="UP000053766">
    <property type="component" value="Unassembled WGS sequence"/>
</dbReference>
<proteinExistence type="predicted"/>
<name>A0A0D8XB69_DICVI</name>
<feature type="non-terminal residue" evidence="1">
    <location>
        <position position="1"/>
    </location>
</feature>
<dbReference type="OrthoDB" id="5826989at2759"/>
<dbReference type="AlphaFoldDB" id="A0A0D8XB69"/>
<dbReference type="PANTHER" id="PTHR34141">
    <property type="match status" value="1"/>
</dbReference>
<dbReference type="EMBL" id="KN721396">
    <property type="protein sequence ID" value="KJH39711.1"/>
    <property type="molecule type" value="Genomic_DNA"/>
</dbReference>
<reference evidence="1 2" key="1">
    <citation type="submission" date="2013-11" db="EMBL/GenBank/DDBJ databases">
        <title>Draft genome of the bovine lungworm Dictyocaulus viviparus.</title>
        <authorList>
            <person name="Mitreva M."/>
        </authorList>
    </citation>
    <scope>NUCLEOTIDE SEQUENCE [LARGE SCALE GENOMIC DNA]</scope>
    <source>
        <strain evidence="1 2">HannoverDv2000</strain>
    </source>
</reference>
<dbReference type="STRING" id="29172.A0A0D8XB69"/>
<evidence type="ECO:0000313" key="1">
    <source>
        <dbReference type="EMBL" id="KJH39711.1"/>
    </source>
</evidence>
<reference evidence="2" key="2">
    <citation type="journal article" date="2016" name="Sci. Rep.">
        <title>Dictyocaulus viviparus genome, variome and transcriptome elucidate lungworm biology and support future intervention.</title>
        <authorList>
            <person name="McNulty S.N."/>
            <person name="Strube C."/>
            <person name="Rosa B.A."/>
            <person name="Martin J.C."/>
            <person name="Tyagi R."/>
            <person name="Choi Y.J."/>
            <person name="Wang Q."/>
            <person name="Hallsworth Pepin K."/>
            <person name="Zhang X."/>
            <person name="Ozersky P."/>
            <person name="Wilson R.K."/>
            <person name="Sternberg P.W."/>
            <person name="Gasser R.B."/>
            <person name="Mitreva M."/>
        </authorList>
    </citation>
    <scope>NUCLEOTIDE SEQUENCE [LARGE SCALE GENOMIC DNA]</scope>
    <source>
        <strain evidence="2">HannoverDv2000</strain>
    </source>
</reference>
<evidence type="ECO:0000313" key="2">
    <source>
        <dbReference type="Proteomes" id="UP000053766"/>
    </source>
</evidence>
<sequence>EPSVSSVLIRQSDFPSPYQFQPIDPVTGANPFSEVTDQICRLPLPSLFYRLEAVHLGDLMRISVRCSTD</sequence>